<comment type="subcellular location">
    <subcellularLocation>
        <location evidence="1">Cell envelope</location>
    </subcellularLocation>
</comment>
<dbReference type="InterPro" id="IPR013766">
    <property type="entry name" value="Thioredoxin_domain"/>
</dbReference>
<dbReference type="SUPFAM" id="SSF52833">
    <property type="entry name" value="Thioredoxin-like"/>
    <property type="match status" value="1"/>
</dbReference>
<dbReference type="GO" id="GO:0015036">
    <property type="term" value="F:disulfide oxidoreductase activity"/>
    <property type="evidence" value="ECO:0007669"/>
    <property type="project" value="UniProtKB-ARBA"/>
</dbReference>
<reference evidence="8" key="1">
    <citation type="submission" date="2016-10" db="EMBL/GenBank/DDBJ databases">
        <authorList>
            <person name="Varghese N."/>
            <person name="Submissions S."/>
        </authorList>
    </citation>
    <scope>NUCLEOTIDE SEQUENCE [LARGE SCALE GENOMIC DNA]</scope>
    <source>
        <strain evidence="8">KCTC 32247</strain>
    </source>
</reference>
<keyword evidence="7" id="KW-0413">Isomerase</keyword>
<dbReference type="InterPro" id="IPR013740">
    <property type="entry name" value="Redoxin"/>
</dbReference>
<keyword evidence="2" id="KW-0201">Cytochrome c-type biogenesis</keyword>
<feature type="domain" description="Thioredoxin" evidence="6">
    <location>
        <begin position="130"/>
        <end position="267"/>
    </location>
</feature>
<feature type="transmembrane region" description="Helical" evidence="5">
    <location>
        <begin position="12"/>
        <end position="32"/>
    </location>
</feature>
<accession>A0A1H1YQC1</accession>
<dbReference type="PANTHER" id="PTHR42852">
    <property type="entry name" value="THIOL:DISULFIDE INTERCHANGE PROTEIN DSBE"/>
    <property type="match status" value="1"/>
</dbReference>
<dbReference type="PROSITE" id="PS51352">
    <property type="entry name" value="THIOREDOXIN_2"/>
    <property type="match status" value="1"/>
</dbReference>
<evidence type="ECO:0000256" key="2">
    <source>
        <dbReference type="ARBA" id="ARBA00022748"/>
    </source>
</evidence>
<dbReference type="RefSeq" id="WP_090351452.1">
    <property type="nucleotide sequence ID" value="NZ_LT629751.1"/>
</dbReference>
<dbReference type="Gene3D" id="3.40.30.10">
    <property type="entry name" value="Glutaredoxin"/>
    <property type="match status" value="1"/>
</dbReference>
<dbReference type="PANTHER" id="PTHR42852:SF6">
    <property type="entry name" value="THIOL:DISULFIDE INTERCHANGE PROTEIN DSBE"/>
    <property type="match status" value="1"/>
</dbReference>
<dbReference type="InterPro" id="IPR036249">
    <property type="entry name" value="Thioredoxin-like_sf"/>
</dbReference>
<dbReference type="GO" id="GO:0030313">
    <property type="term" value="C:cell envelope"/>
    <property type="evidence" value="ECO:0007669"/>
    <property type="project" value="UniProtKB-SubCell"/>
</dbReference>
<dbReference type="GO" id="GO:0017004">
    <property type="term" value="P:cytochrome complex assembly"/>
    <property type="evidence" value="ECO:0007669"/>
    <property type="project" value="UniProtKB-KW"/>
</dbReference>
<evidence type="ECO:0000256" key="5">
    <source>
        <dbReference type="SAM" id="Phobius"/>
    </source>
</evidence>
<protein>
    <submittedName>
        <fullName evidence="7">Thiol-disulfide isomerase or thioredoxin</fullName>
    </submittedName>
</protein>
<feature type="transmembrane region" description="Helical" evidence="5">
    <location>
        <begin position="109"/>
        <end position="127"/>
    </location>
</feature>
<keyword evidence="5" id="KW-0812">Transmembrane</keyword>
<dbReference type="InterPro" id="IPR017937">
    <property type="entry name" value="Thioredoxin_CS"/>
</dbReference>
<dbReference type="GO" id="GO:0008961">
    <property type="term" value="F:phosphatidylglycerol-prolipoprotein diacylglyceryl transferase activity"/>
    <property type="evidence" value="ECO:0007669"/>
    <property type="project" value="InterPro"/>
</dbReference>
<dbReference type="EMBL" id="LT629751">
    <property type="protein sequence ID" value="SDT23316.1"/>
    <property type="molecule type" value="Genomic_DNA"/>
</dbReference>
<dbReference type="STRING" id="1392877.SAMN05216221_3878"/>
<evidence type="ECO:0000256" key="4">
    <source>
        <dbReference type="ARBA" id="ARBA00023284"/>
    </source>
</evidence>
<dbReference type="Pfam" id="PF08534">
    <property type="entry name" value="Redoxin"/>
    <property type="match status" value="1"/>
</dbReference>
<organism evidence="7 8">
    <name type="scientific">Pseudomonas oryzae</name>
    <dbReference type="NCBI Taxonomy" id="1392877"/>
    <lineage>
        <taxon>Bacteria</taxon>
        <taxon>Pseudomonadati</taxon>
        <taxon>Pseudomonadota</taxon>
        <taxon>Gammaproteobacteria</taxon>
        <taxon>Pseudomonadales</taxon>
        <taxon>Pseudomonadaceae</taxon>
        <taxon>Pseudomonas</taxon>
    </lineage>
</organism>
<dbReference type="AlphaFoldDB" id="A0A1H1YQC1"/>
<evidence type="ECO:0000256" key="3">
    <source>
        <dbReference type="ARBA" id="ARBA00023157"/>
    </source>
</evidence>
<keyword evidence="8" id="KW-1185">Reference proteome</keyword>
<dbReference type="InterPro" id="IPR001640">
    <property type="entry name" value="Lgt"/>
</dbReference>
<keyword evidence="5" id="KW-1133">Transmembrane helix</keyword>
<keyword evidence="5" id="KW-0472">Membrane</keyword>
<feature type="transmembrane region" description="Helical" evidence="5">
    <location>
        <begin position="44"/>
        <end position="63"/>
    </location>
</feature>
<evidence type="ECO:0000313" key="7">
    <source>
        <dbReference type="EMBL" id="SDT23316.1"/>
    </source>
</evidence>
<dbReference type="OrthoDB" id="9799347at2"/>
<dbReference type="Proteomes" id="UP000243359">
    <property type="component" value="Chromosome I"/>
</dbReference>
<feature type="transmembrane region" description="Helical" evidence="5">
    <location>
        <begin position="83"/>
        <end position="100"/>
    </location>
</feature>
<name>A0A1H1YQC1_9PSED</name>
<dbReference type="CDD" id="cd02966">
    <property type="entry name" value="TlpA_like_family"/>
    <property type="match status" value="1"/>
</dbReference>
<evidence type="ECO:0000256" key="1">
    <source>
        <dbReference type="ARBA" id="ARBA00004196"/>
    </source>
</evidence>
<dbReference type="GO" id="GO:0016853">
    <property type="term" value="F:isomerase activity"/>
    <property type="evidence" value="ECO:0007669"/>
    <property type="project" value="UniProtKB-KW"/>
</dbReference>
<dbReference type="Pfam" id="PF01790">
    <property type="entry name" value="LGT"/>
    <property type="match status" value="1"/>
</dbReference>
<dbReference type="PROSITE" id="PS00194">
    <property type="entry name" value="THIOREDOXIN_1"/>
    <property type="match status" value="1"/>
</dbReference>
<evidence type="ECO:0000259" key="6">
    <source>
        <dbReference type="PROSITE" id="PS51352"/>
    </source>
</evidence>
<sequence length="275" mass="29828">MLTLDLGPLALPVRYLLLLLAFTVAWVCGWWVGRRQRLDPEPTLFAMLLGGLLLARLAFVLQYADDYAAAPWQALDIRDGGFLLWPGVLGALLIGTFQAWRRAPLRRPLALGVLAGALVWGGASLALHRLERAGQLPELVLRDLAGRPVPLAELRGQPLVVNLWASWCPPCRREMPVLLAARHSEPGVRFLLVNQGEGAAEVAAFLARQGIAAEDVLLDGGNQLGQLAGSRALPTTLFYDAAGRLRHSHLGELSPASLRHALQFIRQPPGDGARP</sequence>
<dbReference type="InterPro" id="IPR050553">
    <property type="entry name" value="Thioredoxin_ResA/DsbE_sf"/>
</dbReference>
<keyword evidence="4" id="KW-0676">Redox-active center</keyword>
<dbReference type="GO" id="GO:0042158">
    <property type="term" value="P:lipoprotein biosynthetic process"/>
    <property type="evidence" value="ECO:0007669"/>
    <property type="project" value="InterPro"/>
</dbReference>
<dbReference type="GO" id="GO:0005886">
    <property type="term" value="C:plasma membrane"/>
    <property type="evidence" value="ECO:0007669"/>
    <property type="project" value="InterPro"/>
</dbReference>
<gene>
    <name evidence="7" type="ORF">SAMN05216221_3878</name>
</gene>
<proteinExistence type="predicted"/>
<keyword evidence="3" id="KW-1015">Disulfide bond</keyword>
<evidence type="ECO:0000313" key="8">
    <source>
        <dbReference type="Proteomes" id="UP000243359"/>
    </source>
</evidence>